<evidence type="ECO:0008006" key="3">
    <source>
        <dbReference type="Google" id="ProtNLM"/>
    </source>
</evidence>
<evidence type="ECO:0000313" key="2">
    <source>
        <dbReference type="Proteomes" id="UP001204562"/>
    </source>
</evidence>
<dbReference type="Proteomes" id="UP001204562">
    <property type="component" value="Unassembled WGS sequence"/>
</dbReference>
<evidence type="ECO:0000313" key="1">
    <source>
        <dbReference type="EMBL" id="MCQ4768926.1"/>
    </source>
</evidence>
<reference evidence="1" key="1">
    <citation type="submission" date="2022-06" db="EMBL/GenBank/DDBJ databases">
        <title>Isolation of gut microbiota from human fecal samples.</title>
        <authorList>
            <person name="Pamer E.G."/>
            <person name="Barat B."/>
            <person name="Waligurski E."/>
            <person name="Medina S."/>
            <person name="Paddock L."/>
            <person name="Mostad J."/>
        </authorList>
    </citation>
    <scope>NUCLEOTIDE SEQUENCE</scope>
    <source>
        <strain evidence="1">DFI.9.91</strain>
    </source>
</reference>
<gene>
    <name evidence="1" type="ORF">NE579_00400</name>
</gene>
<comment type="caution">
    <text evidence="1">The sequence shown here is derived from an EMBL/GenBank/DDBJ whole genome shotgun (WGS) entry which is preliminary data.</text>
</comment>
<dbReference type="EMBL" id="JANFYS010000001">
    <property type="protein sequence ID" value="MCQ4768926.1"/>
    <property type="molecule type" value="Genomic_DNA"/>
</dbReference>
<name>A0AAW5JFZ0_9FIRM</name>
<dbReference type="AlphaFoldDB" id="A0AAW5JFZ0"/>
<organism evidence="1 2">
    <name type="scientific">Intestinimonas massiliensis</name>
    <name type="common">ex Afouda et al. 2020</name>
    <dbReference type="NCBI Taxonomy" id="1673721"/>
    <lineage>
        <taxon>Bacteria</taxon>
        <taxon>Bacillati</taxon>
        <taxon>Bacillota</taxon>
        <taxon>Clostridia</taxon>
        <taxon>Eubacteriales</taxon>
        <taxon>Intestinimonas</taxon>
    </lineage>
</organism>
<dbReference type="RefSeq" id="WP_256302860.1">
    <property type="nucleotide sequence ID" value="NZ_JANFYS010000001.1"/>
</dbReference>
<proteinExistence type="predicted"/>
<protein>
    <recommendedName>
        <fullName evidence="3">Transposase</fullName>
    </recommendedName>
</protein>
<sequence>MFSTHYNSTQYKAMLLPGEIEDLSRAVEKLCGYQAQTIEEMKNA</sequence>
<accession>A0AAW5JFZ0</accession>